<reference evidence="2" key="1">
    <citation type="submission" date="2023-05" db="EMBL/GenBank/DDBJ databases">
        <title>Nepenthes gracilis genome sequencing.</title>
        <authorList>
            <person name="Fukushima K."/>
        </authorList>
    </citation>
    <scope>NUCLEOTIDE SEQUENCE</scope>
    <source>
        <strain evidence="2">SING2019-196</strain>
    </source>
</reference>
<accession>A0AAD3XTT7</accession>
<organism evidence="2 3">
    <name type="scientific">Nepenthes gracilis</name>
    <name type="common">Slender pitcher plant</name>
    <dbReference type="NCBI Taxonomy" id="150966"/>
    <lineage>
        <taxon>Eukaryota</taxon>
        <taxon>Viridiplantae</taxon>
        <taxon>Streptophyta</taxon>
        <taxon>Embryophyta</taxon>
        <taxon>Tracheophyta</taxon>
        <taxon>Spermatophyta</taxon>
        <taxon>Magnoliopsida</taxon>
        <taxon>eudicotyledons</taxon>
        <taxon>Gunneridae</taxon>
        <taxon>Pentapetalae</taxon>
        <taxon>Caryophyllales</taxon>
        <taxon>Nepenthaceae</taxon>
        <taxon>Nepenthes</taxon>
    </lineage>
</organism>
<dbReference type="AlphaFoldDB" id="A0AAD3XTT7"/>
<keyword evidence="3" id="KW-1185">Reference proteome</keyword>
<evidence type="ECO:0000313" key="2">
    <source>
        <dbReference type="EMBL" id="GMH16050.1"/>
    </source>
</evidence>
<proteinExistence type="predicted"/>
<protein>
    <submittedName>
        <fullName evidence="2">Uncharacterized protein</fullName>
    </submittedName>
</protein>
<feature type="region of interest" description="Disordered" evidence="1">
    <location>
        <begin position="22"/>
        <end position="72"/>
    </location>
</feature>
<evidence type="ECO:0000256" key="1">
    <source>
        <dbReference type="SAM" id="MobiDB-lite"/>
    </source>
</evidence>
<name>A0AAD3XTT7_NEPGR</name>
<dbReference type="Proteomes" id="UP001279734">
    <property type="component" value="Unassembled WGS sequence"/>
</dbReference>
<gene>
    <name evidence="2" type="ORF">Nepgr_017891</name>
</gene>
<evidence type="ECO:0000313" key="3">
    <source>
        <dbReference type="Proteomes" id="UP001279734"/>
    </source>
</evidence>
<dbReference type="EMBL" id="BSYO01000016">
    <property type="protein sequence ID" value="GMH16050.1"/>
    <property type="molecule type" value="Genomic_DNA"/>
</dbReference>
<sequence length="126" mass="13323">MMSMIRGLFKLNQGPEWIFLAPHGDLQGSSTGGPRGKKRTRAMPMGPRSPDTVSTNSKQKKATTVAPSSSSFEPVTWPLGRFAWVGDISGIEAELALETYDAMLGAKASGVVILAQPVSMGSTSDP</sequence>
<comment type="caution">
    <text evidence="2">The sequence shown here is derived from an EMBL/GenBank/DDBJ whole genome shotgun (WGS) entry which is preliminary data.</text>
</comment>